<protein>
    <submittedName>
        <fullName evidence="2">YoaK family protein</fullName>
    </submittedName>
</protein>
<keyword evidence="3" id="KW-1185">Reference proteome</keyword>
<reference evidence="3" key="1">
    <citation type="journal article" date="2019" name="Int. J. Syst. Evol. Microbiol.">
        <title>The Global Catalogue of Microorganisms (GCM) 10K type strain sequencing project: providing services to taxonomists for standard genome sequencing and annotation.</title>
        <authorList>
            <consortium name="The Broad Institute Genomics Platform"/>
            <consortium name="The Broad Institute Genome Sequencing Center for Infectious Disease"/>
            <person name="Wu L."/>
            <person name="Ma J."/>
        </authorList>
    </citation>
    <scope>NUCLEOTIDE SEQUENCE [LARGE SCALE GENOMIC DNA]</scope>
    <source>
        <strain evidence="3">JCM 4147</strain>
    </source>
</reference>
<feature type="transmembrane region" description="Helical" evidence="1">
    <location>
        <begin position="175"/>
        <end position="193"/>
    </location>
</feature>
<accession>A0ABW1GLZ7</accession>
<keyword evidence="1" id="KW-0812">Transmembrane</keyword>
<sequence>MSTRARPAVPGPAPGLDPRGEWSLLLLSAASGAADAFAFICVGQVFAGVMTGNLVLLGISATGGGEHGVALRVITSLIAYGTGVGCGAWMAARLRWSLPVMLLAEVALLTAGAVLWALDPAGSDGSRLGLLVLIAAAMGIQGRIHATPTNYFTGTLTALVGRAALRSWEQRDRWVAGRLLAVVGGAAVTALAVRLWPGAAAAVAALPAAGALLVETWRRRPSGG</sequence>
<dbReference type="RefSeq" id="WP_344511178.1">
    <property type="nucleotide sequence ID" value="NZ_BAAATU010000019.1"/>
</dbReference>
<evidence type="ECO:0000313" key="3">
    <source>
        <dbReference type="Proteomes" id="UP001596200"/>
    </source>
</evidence>
<evidence type="ECO:0000313" key="2">
    <source>
        <dbReference type="EMBL" id="MFC5915303.1"/>
    </source>
</evidence>
<keyword evidence="1" id="KW-1133">Transmembrane helix</keyword>
<keyword evidence="1" id="KW-0472">Membrane</keyword>
<dbReference type="PANTHER" id="PTHR37314">
    <property type="entry name" value="SLR0142 PROTEIN"/>
    <property type="match status" value="1"/>
</dbReference>
<name>A0ABW1GLZ7_9ACTN</name>
<organism evidence="2 3">
    <name type="scientific">Streptomyces pulveraceus</name>
    <dbReference type="NCBI Taxonomy" id="68258"/>
    <lineage>
        <taxon>Bacteria</taxon>
        <taxon>Bacillati</taxon>
        <taxon>Actinomycetota</taxon>
        <taxon>Actinomycetes</taxon>
        <taxon>Kitasatosporales</taxon>
        <taxon>Streptomycetaceae</taxon>
        <taxon>Streptomyces</taxon>
    </lineage>
</organism>
<feature type="transmembrane region" description="Helical" evidence="1">
    <location>
        <begin position="128"/>
        <end position="145"/>
    </location>
</feature>
<dbReference type="PANTHER" id="PTHR37314:SF4">
    <property type="entry name" value="UPF0700 TRANSMEMBRANE PROTEIN YOAK"/>
    <property type="match status" value="1"/>
</dbReference>
<proteinExistence type="predicted"/>
<dbReference type="EMBL" id="JBHSPU010000016">
    <property type="protein sequence ID" value="MFC5915303.1"/>
    <property type="molecule type" value="Genomic_DNA"/>
</dbReference>
<comment type="caution">
    <text evidence="2">The sequence shown here is derived from an EMBL/GenBank/DDBJ whole genome shotgun (WGS) entry which is preliminary data.</text>
</comment>
<feature type="transmembrane region" description="Helical" evidence="1">
    <location>
        <begin position="96"/>
        <end position="116"/>
    </location>
</feature>
<evidence type="ECO:0000256" key="1">
    <source>
        <dbReference type="SAM" id="Phobius"/>
    </source>
</evidence>
<feature type="transmembrane region" description="Helical" evidence="1">
    <location>
        <begin position="36"/>
        <end position="57"/>
    </location>
</feature>
<feature type="transmembrane region" description="Helical" evidence="1">
    <location>
        <begin position="69"/>
        <end position="90"/>
    </location>
</feature>
<dbReference type="Proteomes" id="UP001596200">
    <property type="component" value="Unassembled WGS sequence"/>
</dbReference>
<dbReference type="Pfam" id="PF06912">
    <property type="entry name" value="DUF1275"/>
    <property type="match status" value="1"/>
</dbReference>
<dbReference type="InterPro" id="IPR010699">
    <property type="entry name" value="DUF1275"/>
</dbReference>
<gene>
    <name evidence="2" type="ORF">ACFP1B_18015</name>
</gene>